<dbReference type="Proteomes" id="UP000792457">
    <property type="component" value="Unassembled WGS sequence"/>
</dbReference>
<dbReference type="Pfam" id="PF21787">
    <property type="entry name" value="TNP-like_RNaseH_N"/>
    <property type="match status" value="1"/>
</dbReference>
<dbReference type="AlphaFoldDB" id="A0A8K0K5Q2"/>
<sequence length="305" mass="34761">MINSLERAAGRTFLCLLMFDEMSLKPHLDYRAKPDLIVGFEDQGFLGRSWRYAKYALVFMVLGLLQKLKQPIAVFFSSSPTKSEVLITLMEEVLRRCHKAGLYVSAVVCDMGDNYVKTLKTMGATIGKPWILHEGQEIVTVFDPPHLLKSTRYLLQKHYIKLQSLGIVLSCYLGKARIRLEYETVNVFKISSVQKTNLFQHLFFHDYTNFLMLGKLVHSPFVVPDCVLSFETFAANRTLERSLVRVGRQVGNQASSERERLVTEPTLVRFPLQMNRSNVPVKMGSQAIFLVANLALEFLNQGMSQ</sequence>
<name>A0A8K0K5Q2_LADFU</name>
<organism evidence="2 3">
    <name type="scientific">Ladona fulva</name>
    <name type="common">Scarce chaser dragonfly</name>
    <name type="synonym">Libellula fulva</name>
    <dbReference type="NCBI Taxonomy" id="123851"/>
    <lineage>
        <taxon>Eukaryota</taxon>
        <taxon>Metazoa</taxon>
        <taxon>Ecdysozoa</taxon>
        <taxon>Arthropoda</taxon>
        <taxon>Hexapoda</taxon>
        <taxon>Insecta</taxon>
        <taxon>Pterygota</taxon>
        <taxon>Palaeoptera</taxon>
        <taxon>Odonata</taxon>
        <taxon>Epiprocta</taxon>
        <taxon>Anisoptera</taxon>
        <taxon>Libelluloidea</taxon>
        <taxon>Libellulidae</taxon>
        <taxon>Ladona</taxon>
    </lineage>
</organism>
<evidence type="ECO:0000259" key="1">
    <source>
        <dbReference type="Pfam" id="PF21787"/>
    </source>
</evidence>
<evidence type="ECO:0000313" key="2">
    <source>
        <dbReference type="EMBL" id="KAG8228865.1"/>
    </source>
</evidence>
<reference evidence="2" key="2">
    <citation type="submission" date="2017-10" db="EMBL/GenBank/DDBJ databases">
        <title>Ladona fulva Genome sequencing and assembly.</title>
        <authorList>
            <person name="Murali S."/>
            <person name="Richards S."/>
            <person name="Bandaranaike D."/>
            <person name="Bellair M."/>
            <person name="Blankenburg K."/>
            <person name="Chao H."/>
            <person name="Dinh H."/>
            <person name="Doddapaneni H."/>
            <person name="Dugan-Rocha S."/>
            <person name="Elkadiri S."/>
            <person name="Gnanaolivu R."/>
            <person name="Hernandez B."/>
            <person name="Skinner E."/>
            <person name="Javaid M."/>
            <person name="Lee S."/>
            <person name="Li M."/>
            <person name="Ming W."/>
            <person name="Munidasa M."/>
            <person name="Muniz J."/>
            <person name="Nguyen L."/>
            <person name="Hughes D."/>
            <person name="Osuji N."/>
            <person name="Pu L.-L."/>
            <person name="Puazo M."/>
            <person name="Qu C."/>
            <person name="Quiroz J."/>
            <person name="Raj R."/>
            <person name="Weissenberger G."/>
            <person name="Xin Y."/>
            <person name="Zou X."/>
            <person name="Han Y."/>
            <person name="Worley K."/>
            <person name="Muzny D."/>
            <person name="Gibbs R."/>
        </authorList>
    </citation>
    <scope>NUCLEOTIDE SEQUENCE</scope>
    <source>
        <strain evidence="2">Sampled in the wild</strain>
    </source>
</reference>
<gene>
    <name evidence="2" type="ORF">J437_LFUL007601</name>
</gene>
<evidence type="ECO:0000313" key="3">
    <source>
        <dbReference type="Proteomes" id="UP000792457"/>
    </source>
</evidence>
<dbReference type="EMBL" id="KZ308393">
    <property type="protein sequence ID" value="KAG8228865.1"/>
    <property type="molecule type" value="Genomic_DNA"/>
</dbReference>
<dbReference type="InterPro" id="IPR048365">
    <property type="entry name" value="TNP-like_RNaseH_N"/>
</dbReference>
<protein>
    <recommendedName>
        <fullName evidence="1">Transposable element P transposase-like RNase H domain-containing protein</fullName>
    </recommendedName>
</protein>
<proteinExistence type="predicted"/>
<reference evidence="2" key="1">
    <citation type="submission" date="2013-04" db="EMBL/GenBank/DDBJ databases">
        <authorList>
            <person name="Qu J."/>
            <person name="Murali S.C."/>
            <person name="Bandaranaike D."/>
            <person name="Bellair M."/>
            <person name="Blankenburg K."/>
            <person name="Chao H."/>
            <person name="Dinh H."/>
            <person name="Doddapaneni H."/>
            <person name="Downs B."/>
            <person name="Dugan-Rocha S."/>
            <person name="Elkadiri S."/>
            <person name="Gnanaolivu R.D."/>
            <person name="Hernandez B."/>
            <person name="Javaid M."/>
            <person name="Jayaseelan J.C."/>
            <person name="Lee S."/>
            <person name="Li M."/>
            <person name="Ming W."/>
            <person name="Munidasa M."/>
            <person name="Muniz J."/>
            <person name="Nguyen L."/>
            <person name="Ongeri F."/>
            <person name="Osuji N."/>
            <person name="Pu L.-L."/>
            <person name="Puazo M."/>
            <person name="Qu C."/>
            <person name="Quiroz J."/>
            <person name="Raj R."/>
            <person name="Weissenberger G."/>
            <person name="Xin Y."/>
            <person name="Zou X."/>
            <person name="Han Y."/>
            <person name="Richards S."/>
            <person name="Worley K."/>
            <person name="Muzny D."/>
            <person name="Gibbs R."/>
        </authorList>
    </citation>
    <scope>NUCLEOTIDE SEQUENCE</scope>
    <source>
        <strain evidence="2">Sampled in the wild</strain>
    </source>
</reference>
<feature type="domain" description="Transposable element P transposase-like RNase H" evidence="1">
    <location>
        <begin position="13"/>
        <end position="123"/>
    </location>
</feature>
<keyword evidence="3" id="KW-1185">Reference proteome</keyword>
<dbReference type="OrthoDB" id="8192384at2759"/>
<accession>A0A8K0K5Q2</accession>
<comment type="caution">
    <text evidence="2">The sequence shown here is derived from an EMBL/GenBank/DDBJ whole genome shotgun (WGS) entry which is preliminary data.</text>
</comment>